<evidence type="ECO:0000256" key="1">
    <source>
        <dbReference type="ARBA" id="ARBA00005641"/>
    </source>
</evidence>
<dbReference type="PANTHER" id="PTHR10551">
    <property type="entry name" value="FASCIN"/>
    <property type="match status" value="1"/>
</dbReference>
<evidence type="ECO:0000256" key="2">
    <source>
        <dbReference type="ARBA" id="ARBA00022801"/>
    </source>
</evidence>
<dbReference type="GO" id="GO:0005737">
    <property type="term" value="C:cytoplasm"/>
    <property type="evidence" value="ECO:0007669"/>
    <property type="project" value="TreeGrafter"/>
</dbReference>
<evidence type="ECO:0000256" key="4">
    <source>
        <dbReference type="RuleBase" id="RU361153"/>
    </source>
</evidence>
<protein>
    <submittedName>
        <fullName evidence="7">Uncharacterized protein</fullName>
    </submittedName>
</protein>
<gene>
    <name evidence="7" type="ORF">GH714_032772</name>
</gene>
<keyword evidence="8" id="KW-1185">Reference proteome</keyword>
<dbReference type="GO" id="GO:0007163">
    <property type="term" value="P:establishment or maintenance of cell polarity"/>
    <property type="evidence" value="ECO:0007669"/>
    <property type="project" value="TreeGrafter"/>
</dbReference>
<reference evidence="7 8" key="1">
    <citation type="journal article" date="2020" name="Mol. Plant">
        <title>The Chromosome-Based Rubber Tree Genome Provides New Insights into Spurge Genome Evolution and Rubber Biosynthesis.</title>
        <authorList>
            <person name="Liu J."/>
            <person name="Shi C."/>
            <person name="Shi C.C."/>
            <person name="Li W."/>
            <person name="Zhang Q.J."/>
            <person name="Zhang Y."/>
            <person name="Li K."/>
            <person name="Lu H.F."/>
            <person name="Shi C."/>
            <person name="Zhu S.T."/>
            <person name="Xiao Z.Y."/>
            <person name="Nan H."/>
            <person name="Yue Y."/>
            <person name="Zhu X.G."/>
            <person name="Wu Y."/>
            <person name="Hong X.N."/>
            <person name="Fan G.Y."/>
            <person name="Tong Y."/>
            <person name="Zhang D."/>
            <person name="Mao C.L."/>
            <person name="Liu Y.L."/>
            <person name="Hao S.J."/>
            <person name="Liu W.Q."/>
            <person name="Lv M.Q."/>
            <person name="Zhang H.B."/>
            <person name="Liu Y."/>
            <person name="Hu-Tang G.R."/>
            <person name="Wang J.P."/>
            <person name="Wang J.H."/>
            <person name="Sun Y.H."/>
            <person name="Ni S.B."/>
            <person name="Chen W.B."/>
            <person name="Zhang X.C."/>
            <person name="Jiao Y.N."/>
            <person name="Eichler E.E."/>
            <person name="Li G.H."/>
            <person name="Liu X."/>
            <person name="Gao L.Z."/>
        </authorList>
    </citation>
    <scope>NUCLEOTIDE SEQUENCE [LARGE SCALE GENOMIC DNA]</scope>
    <source>
        <strain evidence="8">cv. GT1</strain>
        <tissue evidence="7">Leaf</tissue>
    </source>
</reference>
<dbReference type="Proteomes" id="UP000467840">
    <property type="component" value="Chromosome 11"/>
</dbReference>
<evidence type="ECO:0000313" key="8">
    <source>
        <dbReference type="Proteomes" id="UP000467840"/>
    </source>
</evidence>
<dbReference type="InterPro" id="IPR057232">
    <property type="entry name" value="DUF7910"/>
</dbReference>
<dbReference type="GO" id="GO:0015629">
    <property type="term" value="C:actin cytoskeleton"/>
    <property type="evidence" value="ECO:0007669"/>
    <property type="project" value="TreeGrafter"/>
</dbReference>
<dbReference type="Pfam" id="PF25490">
    <property type="entry name" value="DUF7910"/>
    <property type="match status" value="1"/>
</dbReference>
<evidence type="ECO:0000259" key="6">
    <source>
        <dbReference type="Pfam" id="PF25490"/>
    </source>
</evidence>
<evidence type="ECO:0000259" key="5">
    <source>
        <dbReference type="Pfam" id="PF00150"/>
    </source>
</evidence>
<dbReference type="InterPro" id="IPR017853">
    <property type="entry name" value="GH"/>
</dbReference>
<keyword evidence="3 4" id="KW-0326">Glycosidase</keyword>
<dbReference type="InterPro" id="IPR001547">
    <property type="entry name" value="Glyco_hydro_5"/>
</dbReference>
<sequence>MSLMEEASGERNGAGTEVSTSISPVISSLSPLQLSSYPIPLRKSTRKVSKPAWLQDIVATVQQPTVDFITSAAHQGWNHVQLKSTKLQKYLCAENGGGTSLVANRSIPSDWETFRLWRINDTYFNLRVLNKQFVGLETQGNKLVAVSNTAGDPETFHIIRNTNDPTRVRFQASNGQLLQAQSETLVTADYGGSVSGWEDSDPSVFIINIVRTLQGEYQITNGYGPDKAPKVLQDHWNTYIKSEDFNFLSSNNISAVRIPVGWWIAHDPTPPKPFVGGSLKALDNAFTWAEKYGIKVIVDLHAAQGSQNGNEHSAARDGFQEWGDSYIQDTVAVIDFLAARYANRPSLAAIALMNEPQAPGISLDTLTKYYQAAYEAVRKYTQTAYVILSNRLGPADPTELLSFASTLNLVAIDVHYYNLFWDGFTKMSVQQNIDFIYNSRSNDLRKVTTTNGPSVLLVTPKSYLYFNYIDEIDLCYNQQIPARNHWASFVVDCMMEFFAGEWTAEWNVKGASKEDYQKFAKAQQEVYGRATFGWAYWAYKCASRHWSLKWNIENNIIHP</sequence>
<comment type="caution">
    <text evidence="7">The sequence shown here is derived from an EMBL/GenBank/DDBJ whole genome shotgun (WGS) entry which is preliminary data.</text>
</comment>
<feature type="domain" description="Glycoside hydrolase family 5" evidence="5">
    <location>
        <begin position="235"/>
        <end position="505"/>
    </location>
</feature>
<name>A0A6A6NDN2_HEVBR</name>
<dbReference type="InterPro" id="IPR010431">
    <property type="entry name" value="Fascin"/>
</dbReference>
<dbReference type="Gene3D" id="3.20.20.80">
    <property type="entry name" value="Glycosidases"/>
    <property type="match status" value="1"/>
</dbReference>
<dbReference type="Gene3D" id="2.80.10.50">
    <property type="match status" value="1"/>
</dbReference>
<feature type="domain" description="DUF7910" evidence="6">
    <location>
        <begin position="79"/>
        <end position="210"/>
    </location>
</feature>
<evidence type="ECO:0000256" key="3">
    <source>
        <dbReference type="ARBA" id="ARBA00023295"/>
    </source>
</evidence>
<dbReference type="GO" id="GO:0051017">
    <property type="term" value="P:actin filament bundle assembly"/>
    <property type="evidence" value="ECO:0007669"/>
    <property type="project" value="TreeGrafter"/>
</dbReference>
<keyword evidence="2 4" id="KW-0378">Hydrolase</keyword>
<dbReference type="Pfam" id="PF00150">
    <property type="entry name" value="Cellulase"/>
    <property type="match status" value="1"/>
</dbReference>
<dbReference type="GO" id="GO:0051015">
    <property type="term" value="F:actin filament binding"/>
    <property type="evidence" value="ECO:0007669"/>
    <property type="project" value="InterPro"/>
</dbReference>
<dbReference type="SUPFAM" id="SSF51445">
    <property type="entry name" value="(Trans)glycosidases"/>
    <property type="match status" value="1"/>
</dbReference>
<comment type="similarity">
    <text evidence="1 4">Belongs to the glycosyl hydrolase 5 (cellulase A) family.</text>
</comment>
<organism evidence="7 8">
    <name type="scientific">Hevea brasiliensis</name>
    <name type="common">Para rubber tree</name>
    <name type="synonym">Siphonia brasiliensis</name>
    <dbReference type="NCBI Taxonomy" id="3981"/>
    <lineage>
        <taxon>Eukaryota</taxon>
        <taxon>Viridiplantae</taxon>
        <taxon>Streptophyta</taxon>
        <taxon>Embryophyta</taxon>
        <taxon>Tracheophyta</taxon>
        <taxon>Spermatophyta</taxon>
        <taxon>Magnoliopsida</taxon>
        <taxon>eudicotyledons</taxon>
        <taxon>Gunneridae</taxon>
        <taxon>Pentapetalae</taxon>
        <taxon>rosids</taxon>
        <taxon>fabids</taxon>
        <taxon>Malpighiales</taxon>
        <taxon>Euphorbiaceae</taxon>
        <taxon>Crotonoideae</taxon>
        <taxon>Micrandreae</taxon>
        <taxon>Hevea</taxon>
    </lineage>
</organism>
<proteinExistence type="inferred from homology"/>
<dbReference type="GO" id="GO:0000272">
    <property type="term" value="P:polysaccharide catabolic process"/>
    <property type="evidence" value="ECO:0007669"/>
    <property type="project" value="InterPro"/>
</dbReference>
<dbReference type="SUPFAM" id="SSF50405">
    <property type="entry name" value="Actin-crosslinking proteins"/>
    <property type="match status" value="1"/>
</dbReference>
<evidence type="ECO:0000313" key="7">
    <source>
        <dbReference type="EMBL" id="KAF2323016.1"/>
    </source>
</evidence>
<dbReference type="PANTHER" id="PTHR10551:SF13">
    <property type="entry name" value="GLUCAN 1,3-BETA-GLUCOSIDASE ARB_04467-RELATED"/>
    <property type="match status" value="1"/>
</dbReference>
<dbReference type="GO" id="GO:0016477">
    <property type="term" value="P:cell migration"/>
    <property type="evidence" value="ECO:0007669"/>
    <property type="project" value="TreeGrafter"/>
</dbReference>
<dbReference type="GO" id="GO:0004553">
    <property type="term" value="F:hydrolase activity, hydrolyzing O-glycosyl compounds"/>
    <property type="evidence" value="ECO:0007669"/>
    <property type="project" value="InterPro"/>
</dbReference>
<dbReference type="AlphaFoldDB" id="A0A6A6NDN2"/>
<accession>A0A6A6NDN2</accession>
<dbReference type="EMBL" id="JAAGAX010000002">
    <property type="protein sequence ID" value="KAF2323016.1"/>
    <property type="molecule type" value="Genomic_DNA"/>
</dbReference>
<dbReference type="CDD" id="cd00257">
    <property type="entry name" value="beta-trefoil_FSCN-like"/>
    <property type="match status" value="1"/>
</dbReference>
<dbReference type="InterPro" id="IPR008999">
    <property type="entry name" value="Actin-crosslinking"/>
</dbReference>